<dbReference type="Proteomes" id="UP001167796">
    <property type="component" value="Unassembled WGS sequence"/>
</dbReference>
<dbReference type="EMBL" id="JAUQSX010000004">
    <property type="protein sequence ID" value="MDO7846464.1"/>
    <property type="molecule type" value="Genomic_DNA"/>
</dbReference>
<dbReference type="RefSeq" id="WP_305011152.1">
    <property type="nucleotide sequence ID" value="NZ_JAUQSX010000004.1"/>
</dbReference>
<keyword evidence="2" id="KW-1185">Reference proteome</keyword>
<sequence length="94" mass="9780">MCNTKTPQLAAGAEPLENPLAIVAEVVSDWLLEEGISSRMVTEEQAAALFMMLGTAGYSIVPNAMLPGAAARQNNYIPCGQCGACAAHEPCSVL</sequence>
<accession>A0ABT9A9E7</accession>
<protein>
    <submittedName>
        <fullName evidence="1">Uncharacterized protein</fullName>
    </submittedName>
</protein>
<evidence type="ECO:0000313" key="2">
    <source>
        <dbReference type="Proteomes" id="UP001167796"/>
    </source>
</evidence>
<comment type="caution">
    <text evidence="1">The sequence shown here is derived from an EMBL/GenBank/DDBJ whole genome shotgun (WGS) entry which is preliminary data.</text>
</comment>
<evidence type="ECO:0000313" key="1">
    <source>
        <dbReference type="EMBL" id="MDO7846464.1"/>
    </source>
</evidence>
<gene>
    <name evidence="1" type="ORF">Q5H92_08855</name>
</gene>
<name>A0ABT9A9E7_9BACT</name>
<organism evidence="1 2">
    <name type="scientific">Hymenobacter mellowenesis</name>
    <dbReference type="NCBI Taxonomy" id="3063995"/>
    <lineage>
        <taxon>Bacteria</taxon>
        <taxon>Pseudomonadati</taxon>
        <taxon>Bacteroidota</taxon>
        <taxon>Cytophagia</taxon>
        <taxon>Cytophagales</taxon>
        <taxon>Hymenobacteraceae</taxon>
        <taxon>Hymenobacter</taxon>
    </lineage>
</organism>
<proteinExistence type="predicted"/>
<reference evidence="1" key="1">
    <citation type="submission" date="2023-07" db="EMBL/GenBank/DDBJ databases">
        <authorList>
            <person name="Kim M.K."/>
        </authorList>
    </citation>
    <scope>NUCLEOTIDE SEQUENCE</scope>
    <source>
        <strain evidence="1">M29</strain>
    </source>
</reference>